<protein>
    <recommendedName>
        <fullName evidence="3">Mu-like prophage I protein</fullName>
    </recommendedName>
</protein>
<dbReference type="PIRSF" id="PIRSF016624">
    <property type="entry name" value="Mu_prophg_I"/>
    <property type="match status" value="1"/>
</dbReference>
<evidence type="ECO:0000313" key="2">
    <source>
        <dbReference type="Proteomes" id="UP000315434"/>
    </source>
</evidence>
<reference evidence="1 2" key="1">
    <citation type="journal article" date="2019" name="Appl. Microbiol. Biotechnol.">
        <title>Differential efficiency of wild type rhizogenic strains for rol gene transformation of plants.</title>
        <authorList>
            <person name="Desmet S."/>
            <person name="De Keyser E."/>
            <person name="Van Vaerenbergh J."/>
            <person name="Baeyen S."/>
            <person name="Van Huylenbroeck J."/>
            <person name="Geelen D."/>
            <person name="Dhooghe E."/>
        </authorList>
    </citation>
    <scope>NUCLEOTIDE SEQUENCE [LARGE SCALE GENOMIC DNA]</scope>
    <source>
        <strain evidence="1 2">GBBC3284</strain>
    </source>
</reference>
<gene>
    <name evidence="1" type="ORF">EXN68_05270</name>
</gene>
<organism evidence="1 2">
    <name type="scientific">Rhizobium rhizogenes</name>
    <name type="common">Agrobacterium rhizogenes</name>
    <dbReference type="NCBI Taxonomy" id="359"/>
    <lineage>
        <taxon>Bacteria</taxon>
        <taxon>Pseudomonadati</taxon>
        <taxon>Pseudomonadota</taxon>
        <taxon>Alphaproteobacteria</taxon>
        <taxon>Hyphomicrobiales</taxon>
        <taxon>Rhizobiaceae</taxon>
        <taxon>Rhizobium/Agrobacterium group</taxon>
        <taxon>Rhizobium</taxon>
    </lineage>
</organism>
<dbReference type="OrthoDB" id="7306769at2"/>
<evidence type="ECO:0000313" key="1">
    <source>
        <dbReference type="EMBL" id="TRB03055.1"/>
    </source>
</evidence>
<dbReference type="EMBL" id="SGNY01000001">
    <property type="protein sequence ID" value="TRB03055.1"/>
    <property type="molecule type" value="Genomic_DNA"/>
</dbReference>
<proteinExistence type="predicted"/>
<sequence>MARLAVMMTQRPDLFLSCLAPEATPNAADAMTGIAVLDAYAADPSAASSETKRGPEWIKLAPRGKLNARDGRVFTIDPELLVSRFEADAVDLPIDIDHATVKKAIFGDAAPAIGWINKLEARPDGLFGKVEWLEEGIRVLGARTHRYVSPTFKADDNGKATWLHSAALVAAPAASMPAVASATLTTTTQTETNMLKALAAALGLNEDASEASCLSAITTLKTRIDPAVHQEALDRIKTLSTEIEDGKKAVHKEKVDTLLEGALKAKKITPAQRESYEALATSPEGFEQVKKLIETLGVGLAASNLDQRRADDATATLTAEDRDVMKQLGLSEDEYRKANGLTAA</sequence>
<dbReference type="Proteomes" id="UP000315434">
    <property type="component" value="Unassembled WGS sequence"/>
</dbReference>
<name>A0A546XQP8_RHIRH</name>
<dbReference type="AlphaFoldDB" id="A0A546XQP8"/>
<comment type="caution">
    <text evidence="1">The sequence shown here is derived from an EMBL/GenBank/DDBJ whole genome shotgun (WGS) entry which is preliminary data.</text>
</comment>
<dbReference type="Pfam" id="PF10123">
    <property type="entry name" value="Mu-like_Pro"/>
    <property type="match status" value="1"/>
</dbReference>
<dbReference type="InterPro" id="IPR012106">
    <property type="entry name" value="Phage_Mu_Gp1"/>
</dbReference>
<evidence type="ECO:0008006" key="3">
    <source>
        <dbReference type="Google" id="ProtNLM"/>
    </source>
</evidence>
<accession>A0A546XQP8</accession>